<sequence length="96" mass="10492">MKSKNSLQKLLDKCLDAMVGKDSRWYTRLIAFAPFTLLLGAYLFLCLLEYPDIFTGLLGAVVTILTAPSLPVALGLIAVGAVLALAISRRLGRRWP</sequence>
<evidence type="ECO:0000256" key="1">
    <source>
        <dbReference type="SAM" id="Phobius"/>
    </source>
</evidence>
<reference evidence="2 3" key="1">
    <citation type="submission" date="2016-10" db="EMBL/GenBank/DDBJ databases">
        <authorList>
            <person name="de Groot N.N."/>
        </authorList>
    </citation>
    <scope>NUCLEOTIDE SEQUENCE [LARGE SCALE GENOMIC DNA]</scope>
    <source>
        <strain evidence="2 3">CGMCC 1.6848</strain>
    </source>
</reference>
<proteinExistence type="predicted"/>
<keyword evidence="1" id="KW-0812">Transmembrane</keyword>
<protein>
    <submittedName>
        <fullName evidence="2">Uncharacterized protein</fullName>
    </submittedName>
</protein>
<feature type="transmembrane region" description="Helical" evidence="1">
    <location>
        <begin position="57"/>
        <end position="87"/>
    </location>
</feature>
<accession>A0A1I3ENF3</accession>
<evidence type="ECO:0000313" key="2">
    <source>
        <dbReference type="EMBL" id="SFI00211.1"/>
    </source>
</evidence>
<dbReference type="EMBL" id="FOPY01000014">
    <property type="protein sequence ID" value="SFI00211.1"/>
    <property type="molecule type" value="Genomic_DNA"/>
</dbReference>
<keyword evidence="3" id="KW-1185">Reference proteome</keyword>
<name>A0A1I3ENF3_9GAMM</name>
<gene>
    <name evidence="2" type="ORF">SAMN04487959_11457</name>
</gene>
<dbReference type="RefSeq" id="WP_092848791.1">
    <property type="nucleotide sequence ID" value="NZ_FOPY01000014.1"/>
</dbReference>
<evidence type="ECO:0000313" key="3">
    <source>
        <dbReference type="Proteomes" id="UP000199040"/>
    </source>
</evidence>
<feature type="transmembrane region" description="Helical" evidence="1">
    <location>
        <begin position="25"/>
        <end position="45"/>
    </location>
</feature>
<keyword evidence="1" id="KW-0472">Membrane</keyword>
<dbReference type="AlphaFoldDB" id="A0A1I3ENF3"/>
<dbReference type="Proteomes" id="UP000199040">
    <property type="component" value="Unassembled WGS sequence"/>
</dbReference>
<organism evidence="2 3">
    <name type="scientific">Modicisalibacter xianhensis</name>
    <dbReference type="NCBI Taxonomy" id="442341"/>
    <lineage>
        <taxon>Bacteria</taxon>
        <taxon>Pseudomonadati</taxon>
        <taxon>Pseudomonadota</taxon>
        <taxon>Gammaproteobacteria</taxon>
        <taxon>Oceanospirillales</taxon>
        <taxon>Halomonadaceae</taxon>
        <taxon>Modicisalibacter</taxon>
    </lineage>
</organism>
<keyword evidence="1" id="KW-1133">Transmembrane helix</keyword>